<dbReference type="CDD" id="cd10747">
    <property type="entry name" value="DnaJ_C"/>
    <property type="match status" value="1"/>
</dbReference>
<keyword evidence="5" id="KW-0238">DNA-binding</keyword>
<evidence type="ECO:0000259" key="4">
    <source>
        <dbReference type="PROSITE" id="PS50076"/>
    </source>
</evidence>
<dbReference type="Pfam" id="PF01556">
    <property type="entry name" value="DnaJ_C"/>
    <property type="match status" value="1"/>
</dbReference>
<dbReference type="PROSITE" id="PS50076">
    <property type="entry name" value="DNAJ_2"/>
    <property type="match status" value="1"/>
</dbReference>
<evidence type="ECO:0000256" key="1">
    <source>
        <dbReference type="ARBA" id="ARBA00022490"/>
    </source>
</evidence>
<dbReference type="RefSeq" id="WP_188865380.1">
    <property type="nucleotide sequence ID" value="NZ_BMNW01000003.1"/>
</dbReference>
<reference evidence="6" key="1">
    <citation type="journal article" date="2019" name="Int. J. Syst. Evol. Microbiol.">
        <title>The Global Catalogue of Microorganisms (GCM) 10K type strain sequencing project: providing services to taxonomists for standard genome sequencing and annotation.</title>
        <authorList>
            <consortium name="The Broad Institute Genomics Platform"/>
            <consortium name="The Broad Institute Genome Sequencing Center for Infectious Disease"/>
            <person name="Wu L."/>
            <person name="Ma J."/>
        </authorList>
    </citation>
    <scope>NUCLEOTIDE SEQUENCE [LARGE SCALE GENOMIC DNA]</scope>
    <source>
        <strain evidence="6">JCM 13501</strain>
    </source>
</reference>
<evidence type="ECO:0000313" key="5">
    <source>
        <dbReference type="EMBL" id="GGM03637.1"/>
    </source>
</evidence>
<keyword evidence="1" id="KW-0963">Cytoplasm</keyword>
<organism evidence="5 6">
    <name type="scientific">Pseudomonas asuensis</name>
    <dbReference type="NCBI Taxonomy" id="1825787"/>
    <lineage>
        <taxon>Bacteria</taxon>
        <taxon>Pseudomonadati</taxon>
        <taxon>Pseudomonadota</taxon>
        <taxon>Gammaproteobacteria</taxon>
        <taxon>Pseudomonadales</taxon>
        <taxon>Pseudomonadaceae</taxon>
        <taxon>Pseudomonas</taxon>
    </lineage>
</organism>
<dbReference type="Gene3D" id="1.10.287.110">
    <property type="entry name" value="DnaJ domain"/>
    <property type="match status" value="1"/>
</dbReference>
<name>A0ABQ2GMD9_9PSED</name>
<evidence type="ECO:0000313" key="6">
    <source>
        <dbReference type="Proteomes" id="UP000616499"/>
    </source>
</evidence>
<keyword evidence="2" id="KW-0143">Chaperone</keyword>
<dbReference type="Pfam" id="PF00226">
    <property type="entry name" value="DnaJ"/>
    <property type="match status" value="1"/>
</dbReference>
<accession>A0ABQ2GMD9</accession>
<evidence type="ECO:0000256" key="2">
    <source>
        <dbReference type="ARBA" id="ARBA00023186"/>
    </source>
</evidence>
<dbReference type="SMART" id="SM00271">
    <property type="entry name" value="DnaJ"/>
    <property type="match status" value="1"/>
</dbReference>
<dbReference type="SUPFAM" id="SSF46565">
    <property type="entry name" value="Chaperone J-domain"/>
    <property type="match status" value="1"/>
</dbReference>
<comment type="caution">
    <text evidence="5">The sequence shown here is derived from an EMBL/GenBank/DDBJ whole genome shotgun (WGS) entry which is preliminary data.</text>
</comment>
<feature type="domain" description="J" evidence="4">
    <location>
        <begin position="5"/>
        <end position="69"/>
    </location>
</feature>
<keyword evidence="6" id="KW-1185">Reference proteome</keyword>
<dbReference type="CDD" id="cd06257">
    <property type="entry name" value="DnaJ"/>
    <property type="match status" value="1"/>
</dbReference>
<dbReference type="SUPFAM" id="SSF49493">
    <property type="entry name" value="HSP40/DnaJ peptide-binding domain"/>
    <property type="match status" value="2"/>
</dbReference>
<feature type="region of interest" description="Disordered" evidence="3">
    <location>
        <begin position="74"/>
        <end position="97"/>
    </location>
</feature>
<dbReference type="NCBIfam" id="NF007618">
    <property type="entry name" value="PRK10266.1"/>
    <property type="match status" value="1"/>
</dbReference>
<dbReference type="EMBL" id="BMNW01000003">
    <property type="protein sequence ID" value="GGM03637.1"/>
    <property type="molecule type" value="Genomic_DNA"/>
</dbReference>
<dbReference type="InterPro" id="IPR036869">
    <property type="entry name" value="J_dom_sf"/>
</dbReference>
<proteinExistence type="predicted"/>
<sequence length="314" mass="34830">MEFKDYYVLLGVDPGADEKTIKSAYRKLARKYHPDVSKEADAENKFKEVSEAYEVLRDPEKRAEYDQLRRYGRAGQSFEPPPGWDFNGSSQGAGGGHNGDFSEFFESIFGGRSGGWEWERSRGRRGQDVEMELPLFLEDTLSDEPRTVNYRVPAYSSDGRRQESLAKSLNVRIPAGVSDGERIRLKGKGAPGVNGGADGDLYLVIRLVPHPLFDVDGHDLLLTVPLAPWEAALGAKVTIPTLSGKLQLTVPANSQAGQRLRLKGKGLRTRKGGAGDLYAVIKIVMPKAHDEATRKLWEQLASKAAFNPRSEWRD</sequence>
<dbReference type="InterPro" id="IPR002939">
    <property type="entry name" value="DnaJ_C"/>
</dbReference>
<gene>
    <name evidence="5" type="primary">cbpA</name>
    <name evidence="5" type="ORF">GCM10009425_13660</name>
</gene>
<dbReference type="PANTHER" id="PTHR43096">
    <property type="entry name" value="DNAJ HOMOLOG 1, MITOCHONDRIAL-RELATED"/>
    <property type="match status" value="1"/>
</dbReference>
<dbReference type="InterPro" id="IPR008971">
    <property type="entry name" value="HSP40/DnaJ_pept-bd"/>
</dbReference>
<dbReference type="PANTHER" id="PTHR43096:SF52">
    <property type="entry name" value="DNAJ HOMOLOG 1, MITOCHONDRIAL-RELATED"/>
    <property type="match status" value="1"/>
</dbReference>
<dbReference type="GO" id="GO:0003677">
    <property type="term" value="F:DNA binding"/>
    <property type="evidence" value="ECO:0007669"/>
    <property type="project" value="UniProtKB-KW"/>
</dbReference>
<evidence type="ECO:0000256" key="3">
    <source>
        <dbReference type="SAM" id="MobiDB-lite"/>
    </source>
</evidence>
<dbReference type="Proteomes" id="UP000616499">
    <property type="component" value="Unassembled WGS sequence"/>
</dbReference>
<dbReference type="Gene3D" id="1.20.5.460">
    <property type="entry name" value="Single helix bin"/>
    <property type="match status" value="1"/>
</dbReference>
<dbReference type="PROSITE" id="PS00636">
    <property type="entry name" value="DNAJ_1"/>
    <property type="match status" value="1"/>
</dbReference>
<protein>
    <submittedName>
        <fullName evidence="5">Curved DNA-binding protein</fullName>
    </submittedName>
</protein>
<dbReference type="Gene3D" id="2.60.260.20">
    <property type="entry name" value="Urease metallochaperone UreE, N-terminal domain"/>
    <property type="match status" value="2"/>
</dbReference>
<dbReference type="InterPro" id="IPR001623">
    <property type="entry name" value="DnaJ_domain"/>
</dbReference>
<dbReference type="PRINTS" id="PR00625">
    <property type="entry name" value="JDOMAIN"/>
</dbReference>
<dbReference type="InterPro" id="IPR018253">
    <property type="entry name" value="DnaJ_domain_CS"/>
</dbReference>